<accession>A0A0A8YU62</accession>
<organism evidence="1">
    <name type="scientific">Arundo donax</name>
    <name type="common">Giant reed</name>
    <name type="synonym">Donax arundinaceus</name>
    <dbReference type="NCBI Taxonomy" id="35708"/>
    <lineage>
        <taxon>Eukaryota</taxon>
        <taxon>Viridiplantae</taxon>
        <taxon>Streptophyta</taxon>
        <taxon>Embryophyta</taxon>
        <taxon>Tracheophyta</taxon>
        <taxon>Spermatophyta</taxon>
        <taxon>Magnoliopsida</taxon>
        <taxon>Liliopsida</taxon>
        <taxon>Poales</taxon>
        <taxon>Poaceae</taxon>
        <taxon>PACMAD clade</taxon>
        <taxon>Arundinoideae</taxon>
        <taxon>Arundineae</taxon>
        <taxon>Arundo</taxon>
    </lineage>
</organism>
<reference evidence="1" key="1">
    <citation type="submission" date="2014-09" db="EMBL/GenBank/DDBJ databases">
        <authorList>
            <person name="Magalhaes I.L.F."/>
            <person name="Oliveira U."/>
            <person name="Santos F.R."/>
            <person name="Vidigal T.H.D.A."/>
            <person name="Brescovit A.D."/>
            <person name="Santos A.J."/>
        </authorList>
    </citation>
    <scope>NUCLEOTIDE SEQUENCE</scope>
    <source>
        <tissue evidence="1">Shoot tissue taken approximately 20 cm above the soil surface</tissue>
    </source>
</reference>
<dbReference type="AlphaFoldDB" id="A0A0A8YU62"/>
<reference evidence="1" key="2">
    <citation type="journal article" date="2015" name="Data Brief">
        <title>Shoot transcriptome of the giant reed, Arundo donax.</title>
        <authorList>
            <person name="Barrero R.A."/>
            <person name="Guerrero F.D."/>
            <person name="Moolhuijzen P."/>
            <person name="Goolsby J.A."/>
            <person name="Tidwell J."/>
            <person name="Bellgard S.E."/>
            <person name="Bellgard M.I."/>
        </authorList>
    </citation>
    <scope>NUCLEOTIDE SEQUENCE</scope>
    <source>
        <tissue evidence="1">Shoot tissue taken approximately 20 cm above the soil surface</tissue>
    </source>
</reference>
<sequence length="23" mass="2639">MRLALLTNPNPCSSYLLHTYMCP</sequence>
<name>A0A0A8YU62_ARUDO</name>
<dbReference type="EMBL" id="GBRH01267784">
    <property type="protein sequence ID" value="JAD30111.1"/>
    <property type="molecule type" value="Transcribed_RNA"/>
</dbReference>
<evidence type="ECO:0000313" key="1">
    <source>
        <dbReference type="EMBL" id="JAD30111.1"/>
    </source>
</evidence>
<protein>
    <submittedName>
        <fullName evidence="1">Uncharacterized protein</fullName>
    </submittedName>
</protein>
<proteinExistence type="predicted"/>